<accession>A0AAD6IYC9</accession>
<name>A0AAD6IYC9_DREDA</name>
<protein>
    <recommendedName>
        <fullName evidence="4">Complex I intermediate-associated protein 84, mitochondrial</fullName>
    </recommendedName>
</protein>
<dbReference type="Proteomes" id="UP001221413">
    <property type="component" value="Unassembled WGS sequence"/>
</dbReference>
<evidence type="ECO:0000313" key="2">
    <source>
        <dbReference type="EMBL" id="KAJ6260567.1"/>
    </source>
</evidence>
<evidence type="ECO:0000313" key="3">
    <source>
        <dbReference type="Proteomes" id="UP001221413"/>
    </source>
</evidence>
<dbReference type="PANTHER" id="PTHR47874">
    <property type="entry name" value="EXPRESSED PROTEIN"/>
    <property type="match status" value="1"/>
</dbReference>
<evidence type="ECO:0000256" key="1">
    <source>
        <dbReference type="ARBA" id="ARBA00007626"/>
    </source>
</evidence>
<dbReference type="GO" id="GO:0003729">
    <property type="term" value="F:mRNA binding"/>
    <property type="evidence" value="ECO:0007669"/>
    <property type="project" value="InterPro"/>
</dbReference>
<dbReference type="EMBL" id="JAQGDS010000005">
    <property type="protein sequence ID" value="KAJ6260567.1"/>
    <property type="molecule type" value="Genomic_DNA"/>
</dbReference>
<gene>
    <name evidence="2" type="ORF">Dda_4793</name>
</gene>
<keyword evidence="3" id="KW-1185">Reference proteome</keyword>
<evidence type="ECO:0008006" key="4">
    <source>
        <dbReference type="Google" id="ProtNLM"/>
    </source>
</evidence>
<dbReference type="InterPro" id="IPR044179">
    <property type="entry name" value="PPR5-like"/>
</dbReference>
<reference evidence="2" key="1">
    <citation type="submission" date="2023-01" db="EMBL/GenBank/DDBJ databases">
        <title>The chitinases involved in constricting ring structure development in the nematode-trapping fungus Drechslerella dactyloides.</title>
        <authorList>
            <person name="Wang R."/>
            <person name="Zhang L."/>
            <person name="Tang P."/>
            <person name="Li S."/>
            <person name="Liang L."/>
        </authorList>
    </citation>
    <scope>NUCLEOTIDE SEQUENCE</scope>
    <source>
        <strain evidence="2">YMF1.00031</strain>
    </source>
</reference>
<dbReference type="Gene3D" id="1.25.40.10">
    <property type="entry name" value="Tetratricopeptide repeat domain"/>
    <property type="match status" value="1"/>
</dbReference>
<comment type="similarity">
    <text evidence="1">Belongs to the PPR family. P subfamily.</text>
</comment>
<comment type="caution">
    <text evidence="2">The sequence shown here is derived from an EMBL/GenBank/DDBJ whole genome shotgun (WGS) entry which is preliminary data.</text>
</comment>
<dbReference type="InterPro" id="IPR011990">
    <property type="entry name" value="TPR-like_helical_dom_sf"/>
</dbReference>
<dbReference type="PANTHER" id="PTHR47874:SF4">
    <property type="entry name" value="EXPRESSED PROTEIN"/>
    <property type="match status" value="1"/>
</dbReference>
<organism evidence="2 3">
    <name type="scientific">Drechslerella dactyloides</name>
    <name type="common">Nematode-trapping fungus</name>
    <name type="synonym">Arthrobotrys dactyloides</name>
    <dbReference type="NCBI Taxonomy" id="74499"/>
    <lineage>
        <taxon>Eukaryota</taxon>
        <taxon>Fungi</taxon>
        <taxon>Dikarya</taxon>
        <taxon>Ascomycota</taxon>
        <taxon>Pezizomycotina</taxon>
        <taxon>Orbiliomycetes</taxon>
        <taxon>Orbiliales</taxon>
        <taxon>Orbiliaceae</taxon>
        <taxon>Drechslerella</taxon>
    </lineage>
</organism>
<proteinExistence type="inferred from homology"/>
<sequence>MSAAPRLLRRVSQRLLFNAPPPSSRETVCLQCRLLATRQSLHTYRRRPVPVPQIRYNARLGQKRTWMDVIGSEIARAMIKPIDNTPQNPGIGVIGALVQYIDSEIGFEPTTSELVKAFELIAKDPLVAHILKNDGNCYGVIRLLETLSLREDLSLVRDDDILAVLGGLETVDTSMGVTLAGILLDYIRRTREDNADLLRAGFEAVVATLTNTSDFAKAIGFLKAGADTYGTEVIQPKPWWHLLDRVIATDNEETLLLLSDSREAKDPNHLGEFGVLHGLLRFYLDRENTADAKKWWDQLKPAATSITCKMIFGYAVGHPDDALAKSWTQQMFDELDTFQSDTDDGAPEMELEEGELTPAEDLEIMKAKWRMTQGENIHDIATSLQQISSALKVEMINELVDFALWRKDVDSAKFMLMLATQSRVQFNRRSQILQIRLGMLLNDPTAAMAAWEGLKYYDDSQDSNEETLDLLRLMASNVQTESYIIEQLYTEIVRRKLQIDASTLSLLFLWSLKKSTFVRVVEMISREIVNYSPDDRLKIMKAIGEAIGHPDADLLSTWKLYQALRDLFPELPLSVRRDVMEAFFHRDAPELAGVVFMQMRHSSNAMPDLDTYIAAFRHCARLQDYPRTWEIHLQLKIDPNIKPTTELYNSIIWAYNSCNHPNPAFDVFRVITNSRQGPNNDTLSLIMTTCGLGKAPAMKRRSGQIWSNFKKLGIVPTMNNQGAKIAAWCLADLYEEAFKQFREMEATEGVRPDREVFMALYSEYHPHRRPELERWTAKHLPEVWEEIMNDPSEPLKQYEGERPVWFKNGPPGIF</sequence>
<dbReference type="AlphaFoldDB" id="A0AAD6IYC9"/>